<accession>A0A0A9C7L3</accession>
<name>A0A0A9C7L3_ARUDO</name>
<organism evidence="2">
    <name type="scientific">Arundo donax</name>
    <name type="common">Giant reed</name>
    <name type="synonym">Donax arundinaceus</name>
    <dbReference type="NCBI Taxonomy" id="35708"/>
    <lineage>
        <taxon>Eukaryota</taxon>
        <taxon>Viridiplantae</taxon>
        <taxon>Streptophyta</taxon>
        <taxon>Embryophyta</taxon>
        <taxon>Tracheophyta</taxon>
        <taxon>Spermatophyta</taxon>
        <taxon>Magnoliopsida</taxon>
        <taxon>Liliopsida</taxon>
        <taxon>Poales</taxon>
        <taxon>Poaceae</taxon>
        <taxon>PACMAD clade</taxon>
        <taxon>Arundinoideae</taxon>
        <taxon>Arundineae</taxon>
        <taxon>Arundo</taxon>
    </lineage>
</organism>
<sequence length="105" mass="12484">MKIDRQKLQRMDDTYIGMDQSIQPCKTRSCRTGSNDHWSRHRATSWRPRPTTFGHQLPAGAACLPALCLRRRHLPGRHHCRHGDSAPRRATWRPWLLLARRRRRR</sequence>
<reference evidence="2" key="1">
    <citation type="submission" date="2014-09" db="EMBL/GenBank/DDBJ databases">
        <authorList>
            <person name="Magalhaes I.L.F."/>
            <person name="Oliveira U."/>
            <person name="Santos F.R."/>
            <person name="Vidigal T.H.D.A."/>
            <person name="Brescovit A.D."/>
            <person name="Santos A.J."/>
        </authorList>
    </citation>
    <scope>NUCLEOTIDE SEQUENCE</scope>
    <source>
        <tissue evidence="2">Shoot tissue taken approximately 20 cm above the soil surface</tissue>
    </source>
</reference>
<protein>
    <submittedName>
        <fullName evidence="2">Uncharacterized protein</fullName>
    </submittedName>
</protein>
<evidence type="ECO:0000313" key="2">
    <source>
        <dbReference type="EMBL" id="JAD70448.1"/>
    </source>
</evidence>
<dbReference type="EMBL" id="GBRH01227447">
    <property type="protein sequence ID" value="JAD70448.1"/>
    <property type="molecule type" value="Transcribed_RNA"/>
</dbReference>
<feature type="compositionally biased region" description="Polar residues" evidence="1">
    <location>
        <begin position="26"/>
        <end position="36"/>
    </location>
</feature>
<proteinExistence type="predicted"/>
<reference evidence="2" key="2">
    <citation type="journal article" date="2015" name="Data Brief">
        <title>Shoot transcriptome of the giant reed, Arundo donax.</title>
        <authorList>
            <person name="Barrero R.A."/>
            <person name="Guerrero F.D."/>
            <person name="Moolhuijzen P."/>
            <person name="Goolsby J.A."/>
            <person name="Tidwell J."/>
            <person name="Bellgard S.E."/>
            <person name="Bellgard M.I."/>
        </authorList>
    </citation>
    <scope>NUCLEOTIDE SEQUENCE</scope>
    <source>
        <tissue evidence="2">Shoot tissue taken approximately 20 cm above the soil surface</tissue>
    </source>
</reference>
<evidence type="ECO:0000256" key="1">
    <source>
        <dbReference type="SAM" id="MobiDB-lite"/>
    </source>
</evidence>
<feature type="region of interest" description="Disordered" evidence="1">
    <location>
        <begin position="26"/>
        <end position="51"/>
    </location>
</feature>
<dbReference type="AlphaFoldDB" id="A0A0A9C7L3"/>